<evidence type="ECO:0000256" key="4">
    <source>
        <dbReference type="ARBA" id="ARBA00023172"/>
    </source>
</evidence>
<organism evidence="7 8">
    <name type="scientific">Nannochloropsis salina CCMP1776</name>
    <dbReference type="NCBI Taxonomy" id="1027361"/>
    <lineage>
        <taxon>Eukaryota</taxon>
        <taxon>Sar</taxon>
        <taxon>Stramenopiles</taxon>
        <taxon>Ochrophyta</taxon>
        <taxon>Eustigmatophyceae</taxon>
        <taxon>Eustigmatales</taxon>
        <taxon>Monodopsidaceae</taxon>
        <taxon>Microchloropsis</taxon>
        <taxon>Microchloropsis salina</taxon>
    </lineage>
</organism>
<keyword evidence="8" id="KW-1185">Reference proteome</keyword>
<feature type="compositionally biased region" description="Basic and acidic residues" evidence="5">
    <location>
        <begin position="385"/>
        <end position="410"/>
    </location>
</feature>
<feature type="region of interest" description="Disordered" evidence="5">
    <location>
        <begin position="351"/>
        <end position="430"/>
    </location>
</feature>
<protein>
    <recommendedName>
        <fullName evidence="6">RecA-like N-terminal domain-containing protein</fullName>
    </recommendedName>
</protein>
<dbReference type="GO" id="GO:0006281">
    <property type="term" value="P:DNA repair"/>
    <property type="evidence" value="ECO:0007669"/>
    <property type="project" value="InterPro"/>
</dbReference>
<evidence type="ECO:0000259" key="6">
    <source>
        <dbReference type="Pfam" id="PF00154"/>
    </source>
</evidence>
<gene>
    <name evidence="7" type="ORF">NSK_008705</name>
</gene>
<dbReference type="SUPFAM" id="SSF52540">
    <property type="entry name" value="P-loop containing nucleoside triphosphate hydrolases"/>
    <property type="match status" value="1"/>
</dbReference>
<reference evidence="7 8" key="1">
    <citation type="submission" date="2019-01" db="EMBL/GenBank/DDBJ databases">
        <title>Nuclear Genome Assembly of the Microalgal Biofuel strain Nannochloropsis salina CCMP1776.</title>
        <authorList>
            <person name="Hovde B."/>
        </authorList>
    </citation>
    <scope>NUCLEOTIDE SEQUENCE [LARGE SCALE GENOMIC DNA]</scope>
    <source>
        <strain evidence="7 8">CCMP1776</strain>
    </source>
</reference>
<evidence type="ECO:0000313" key="8">
    <source>
        <dbReference type="Proteomes" id="UP000355283"/>
    </source>
</evidence>
<sequence length="466" mass="50947">MIARWGEVLFRLPRPCMRLVRHQKVLEAHCALHFTVRSSLCRFNVVFATCLVNMRSHFPTSEQTRCLASVIEGVRKEYGNRSLIRLGDIKCDQEPADVISTGIFALDQALGIGGLPRGHLVELCGRDDADVTAMALYMMGRAQGEGGTAVLVNHHIALDLEHLRALKVDVENLYIGQPNTWEEALERGTRLVASRVVDCVVMDGTLTPYPTRRLQMTGAQKLPTAMSQWVRLNQALSRSRCLLLWLGRAHGMPDLRDAREAREEGRTEVWASFPSLRLRCEEIDPLDRGEWNGRAGGKRGGVSCRSSEDDHSLFRKRRGQPRSIRVGVVRNMLATPSGVVEVDLVNGIEHDRSGATKEGERVKEQGGALAADGQAGTTMVAPLQGREDNPSISEHVDRGKEQAKNEEPLRRASTHVPAWTSGGEGVGGDGVDLDIDYLTGEIGNAQAEAALTGSDAGRGKREGGTG</sequence>
<evidence type="ECO:0000256" key="3">
    <source>
        <dbReference type="ARBA" id="ARBA00022840"/>
    </source>
</evidence>
<evidence type="ECO:0000313" key="7">
    <source>
        <dbReference type="EMBL" id="TFJ80148.1"/>
    </source>
</evidence>
<accession>A0A4D9CTY5</accession>
<dbReference type="InterPro" id="IPR049428">
    <property type="entry name" value="RecA-like_N"/>
</dbReference>
<dbReference type="GO" id="GO:0005524">
    <property type="term" value="F:ATP binding"/>
    <property type="evidence" value="ECO:0007669"/>
    <property type="project" value="UniProtKB-KW"/>
</dbReference>
<dbReference type="OrthoDB" id="5957327at2759"/>
<evidence type="ECO:0000256" key="5">
    <source>
        <dbReference type="SAM" id="MobiDB-lite"/>
    </source>
</evidence>
<dbReference type="Pfam" id="PF00154">
    <property type="entry name" value="RecA_N"/>
    <property type="match status" value="1"/>
</dbReference>
<proteinExistence type="inferred from homology"/>
<dbReference type="Gene3D" id="3.40.50.300">
    <property type="entry name" value="P-loop containing nucleotide triphosphate hydrolases"/>
    <property type="match status" value="1"/>
</dbReference>
<comment type="similarity">
    <text evidence="1">Belongs to the RecA family.</text>
</comment>
<feature type="compositionally biased region" description="Basic and acidic residues" evidence="5">
    <location>
        <begin position="351"/>
        <end position="364"/>
    </location>
</feature>
<feature type="region of interest" description="Disordered" evidence="5">
    <location>
        <begin position="291"/>
        <end position="318"/>
    </location>
</feature>
<evidence type="ECO:0000256" key="2">
    <source>
        <dbReference type="ARBA" id="ARBA00022741"/>
    </source>
</evidence>
<dbReference type="GO" id="GO:0006310">
    <property type="term" value="P:DNA recombination"/>
    <property type="evidence" value="ECO:0007669"/>
    <property type="project" value="UniProtKB-KW"/>
</dbReference>
<keyword evidence="3" id="KW-0067">ATP-binding</keyword>
<dbReference type="PANTHER" id="PTHR45900:SF1">
    <property type="entry name" value="MITOCHONDRIAL DNA REPAIR PROTEIN RECA HOMOLOG-RELATED"/>
    <property type="match status" value="1"/>
</dbReference>
<evidence type="ECO:0000256" key="1">
    <source>
        <dbReference type="ARBA" id="ARBA00009391"/>
    </source>
</evidence>
<dbReference type="Proteomes" id="UP000355283">
    <property type="component" value="Unassembled WGS sequence"/>
</dbReference>
<keyword evidence="2" id="KW-0547">Nucleotide-binding</keyword>
<dbReference type="EMBL" id="SDOX01000183">
    <property type="protein sequence ID" value="TFJ80148.1"/>
    <property type="molecule type" value="Genomic_DNA"/>
</dbReference>
<dbReference type="PANTHER" id="PTHR45900">
    <property type="entry name" value="RECA"/>
    <property type="match status" value="1"/>
</dbReference>
<dbReference type="InterPro" id="IPR013765">
    <property type="entry name" value="DNA_recomb/repair_RecA"/>
</dbReference>
<dbReference type="GO" id="GO:0003697">
    <property type="term" value="F:single-stranded DNA binding"/>
    <property type="evidence" value="ECO:0007669"/>
    <property type="project" value="InterPro"/>
</dbReference>
<feature type="domain" description="RecA-like N-terminal" evidence="6">
    <location>
        <begin position="67"/>
        <end position="243"/>
    </location>
</feature>
<comment type="caution">
    <text evidence="7">The sequence shown here is derived from an EMBL/GenBank/DDBJ whole genome shotgun (WGS) entry which is preliminary data.</text>
</comment>
<dbReference type="AlphaFoldDB" id="A0A4D9CTY5"/>
<dbReference type="PRINTS" id="PR00142">
    <property type="entry name" value="RECA"/>
</dbReference>
<dbReference type="InterPro" id="IPR027417">
    <property type="entry name" value="P-loop_NTPase"/>
</dbReference>
<feature type="compositionally biased region" description="Low complexity" evidence="5">
    <location>
        <begin position="365"/>
        <end position="376"/>
    </location>
</feature>
<keyword evidence="4" id="KW-0233">DNA recombination</keyword>
<name>A0A4D9CTY5_9STRA</name>